<dbReference type="PROSITE" id="PS50056">
    <property type="entry name" value="TYR_PHOSPHATASE_2"/>
    <property type="match status" value="1"/>
</dbReference>
<evidence type="ECO:0000259" key="7">
    <source>
        <dbReference type="PROSITE" id="PS50056"/>
    </source>
</evidence>
<feature type="region of interest" description="Disordered" evidence="5">
    <location>
        <begin position="31"/>
        <end position="66"/>
    </location>
</feature>
<comment type="similarity">
    <text evidence="1">Belongs to the protein-tyrosine phosphatase family. Non-receptor class dual specificity subfamily.</text>
</comment>
<dbReference type="InterPro" id="IPR000387">
    <property type="entry name" value="Tyr_Pase_dom"/>
</dbReference>
<dbReference type="PANTHER" id="PTHR10159">
    <property type="entry name" value="DUAL SPECIFICITY PROTEIN PHOSPHATASE"/>
    <property type="match status" value="1"/>
</dbReference>
<keyword evidence="4" id="KW-0904">Protein phosphatase</keyword>
<proteinExistence type="inferred from homology"/>
<feature type="compositionally biased region" description="Basic and acidic residues" evidence="5">
    <location>
        <begin position="343"/>
        <end position="352"/>
    </location>
</feature>
<dbReference type="EMBL" id="CP119900">
    <property type="protein sequence ID" value="WFD21695.1"/>
    <property type="molecule type" value="Genomic_DNA"/>
</dbReference>
<dbReference type="Proteomes" id="UP001214415">
    <property type="component" value="Chromosome 1"/>
</dbReference>
<dbReference type="AlphaFoldDB" id="A0AAF0EBW6"/>
<feature type="region of interest" description="Disordered" evidence="5">
    <location>
        <begin position="288"/>
        <end position="352"/>
    </location>
</feature>
<dbReference type="CDD" id="cd14498">
    <property type="entry name" value="DSP"/>
    <property type="match status" value="1"/>
</dbReference>
<dbReference type="PANTHER" id="PTHR10159:SF530">
    <property type="entry name" value="DUAL SPECIFICITY PROTEIN PHOSPHATASE DDB_G0271350-RELATED"/>
    <property type="match status" value="1"/>
</dbReference>
<protein>
    <recommendedName>
        <fullName evidence="2">protein-tyrosine-phosphatase</fullName>
        <ecNumber evidence="2">3.1.3.48</ecNumber>
    </recommendedName>
</protein>
<dbReference type="InterPro" id="IPR029021">
    <property type="entry name" value="Prot-tyrosine_phosphatase-like"/>
</dbReference>
<dbReference type="PROSITE" id="PS00383">
    <property type="entry name" value="TYR_PHOSPHATASE_1"/>
    <property type="match status" value="1"/>
</dbReference>
<dbReference type="InterPro" id="IPR036873">
    <property type="entry name" value="Rhodanese-like_dom_sf"/>
</dbReference>
<dbReference type="GO" id="GO:0004725">
    <property type="term" value="F:protein tyrosine phosphatase activity"/>
    <property type="evidence" value="ECO:0007669"/>
    <property type="project" value="UniProtKB-EC"/>
</dbReference>
<dbReference type="SUPFAM" id="SSF52799">
    <property type="entry name" value="(Phosphotyrosine protein) phosphatases II"/>
    <property type="match status" value="1"/>
</dbReference>
<dbReference type="InterPro" id="IPR016130">
    <property type="entry name" value="Tyr_Pase_AS"/>
</dbReference>
<name>A0AAF0EBW6_9BASI</name>
<dbReference type="Gene3D" id="3.90.190.10">
    <property type="entry name" value="Protein tyrosine phosphatase superfamily"/>
    <property type="match status" value="1"/>
</dbReference>
<evidence type="ECO:0000256" key="5">
    <source>
        <dbReference type="SAM" id="MobiDB-lite"/>
    </source>
</evidence>
<organism evidence="8 9">
    <name type="scientific">Malassezia equina</name>
    <dbReference type="NCBI Taxonomy" id="1381935"/>
    <lineage>
        <taxon>Eukaryota</taxon>
        <taxon>Fungi</taxon>
        <taxon>Dikarya</taxon>
        <taxon>Basidiomycota</taxon>
        <taxon>Ustilaginomycotina</taxon>
        <taxon>Malasseziomycetes</taxon>
        <taxon>Malasseziales</taxon>
        <taxon>Malasseziaceae</taxon>
        <taxon>Malassezia</taxon>
    </lineage>
</organism>
<feature type="domain" description="Tyrosine-protein phosphatase" evidence="6">
    <location>
        <begin position="388"/>
        <end position="539"/>
    </location>
</feature>
<dbReference type="EC" id="3.1.3.48" evidence="2"/>
<reference evidence="8" key="1">
    <citation type="submission" date="2023-03" db="EMBL/GenBank/DDBJ databases">
        <title>Mating type loci evolution in Malassezia.</title>
        <authorList>
            <person name="Coelho M.A."/>
        </authorList>
    </citation>
    <scope>NUCLEOTIDE SEQUENCE</scope>
    <source>
        <strain evidence="8">CBS 12830</strain>
    </source>
</reference>
<dbReference type="SMART" id="SM00195">
    <property type="entry name" value="DSPc"/>
    <property type="match status" value="1"/>
</dbReference>
<dbReference type="GO" id="GO:0043409">
    <property type="term" value="P:negative regulation of MAPK cascade"/>
    <property type="evidence" value="ECO:0007669"/>
    <property type="project" value="TreeGrafter"/>
</dbReference>
<sequence>MEKLSTLAPNGTLGIAPELLIERLLAQAPLPHDEEAPSARTVPSSLPLSSASFSAPSSPRAKSSTVAATAPLDLGRHSAPATELAPDDSVSPSAAAASPMQPRSPVLEAFPFNATSSAPLLLLDTRPTHIFRGCERSGRVDQGATGHLAGAINLQVPTLLLRRTQRALSTSPELLDTMDIAAYIHSDAGVRRLRHLQNMQDTPENGALGLSKHAFRQLLCAYWFLDVVVLYEDDASAFAALMLLRLLVAQRERAAVSANDEALARRGGLYFVQGGMLAVRQHPASQSLLSLGDTPADSSDTDEDLEPLHLPPSPLSPSRPSTNRPASLPRLHTGPARSLASSMERRHSSTDVLHRLPLTASLRVSTGETPCVPEEVATARESGPWVFDVSTIIPGRLYVGPDVQKEADVQELQQLDVRAVLNTAVESDDRGAPYQALRAQLQAYKHLPMRDVVEAVDVQASLKEACAFIDKALTAGYPTYVHCRAGKSRSTTCVMAYLIQARSWTLQQAYAYVAAQRQRTSPNIGFIAELMQFERDTLGTHTASVPLSHHSSHDVTTPRVAPSPTCPSPVP</sequence>
<evidence type="ECO:0000313" key="8">
    <source>
        <dbReference type="EMBL" id="WFD21695.1"/>
    </source>
</evidence>
<accession>A0AAF0EBW6</accession>
<evidence type="ECO:0000259" key="6">
    <source>
        <dbReference type="PROSITE" id="PS50054"/>
    </source>
</evidence>
<feature type="region of interest" description="Disordered" evidence="5">
    <location>
        <begin position="78"/>
        <end position="102"/>
    </location>
</feature>
<keyword evidence="9" id="KW-1185">Reference proteome</keyword>
<dbReference type="PROSITE" id="PS50054">
    <property type="entry name" value="TYR_PHOSPHATASE_DUAL"/>
    <property type="match status" value="1"/>
</dbReference>
<evidence type="ECO:0000256" key="3">
    <source>
        <dbReference type="ARBA" id="ARBA00022801"/>
    </source>
</evidence>
<dbReference type="GO" id="GO:0005737">
    <property type="term" value="C:cytoplasm"/>
    <property type="evidence" value="ECO:0007669"/>
    <property type="project" value="TreeGrafter"/>
</dbReference>
<feature type="compositionally biased region" description="Low complexity" evidence="5">
    <location>
        <begin position="43"/>
        <end position="64"/>
    </location>
</feature>
<feature type="compositionally biased region" description="Low complexity" evidence="5">
    <location>
        <begin position="87"/>
        <end position="102"/>
    </location>
</feature>
<evidence type="ECO:0000256" key="4">
    <source>
        <dbReference type="ARBA" id="ARBA00022912"/>
    </source>
</evidence>
<dbReference type="InterPro" id="IPR000340">
    <property type="entry name" value="Dual-sp_phosphatase_cat-dom"/>
</dbReference>
<evidence type="ECO:0000256" key="1">
    <source>
        <dbReference type="ARBA" id="ARBA00008601"/>
    </source>
</evidence>
<evidence type="ECO:0000256" key="2">
    <source>
        <dbReference type="ARBA" id="ARBA00013064"/>
    </source>
</evidence>
<dbReference type="SUPFAM" id="SSF52821">
    <property type="entry name" value="Rhodanese/Cell cycle control phosphatase"/>
    <property type="match status" value="1"/>
</dbReference>
<feature type="region of interest" description="Disordered" evidence="5">
    <location>
        <begin position="543"/>
        <end position="571"/>
    </location>
</feature>
<gene>
    <name evidence="8" type="ORF">MEQU1_000350</name>
</gene>
<dbReference type="InterPro" id="IPR020422">
    <property type="entry name" value="TYR_PHOSPHATASE_DUAL_dom"/>
</dbReference>
<keyword evidence="3" id="KW-0378">Hydrolase</keyword>
<evidence type="ECO:0000313" key="9">
    <source>
        <dbReference type="Proteomes" id="UP001214415"/>
    </source>
</evidence>
<dbReference type="Pfam" id="PF00782">
    <property type="entry name" value="DSPc"/>
    <property type="match status" value="1"/>
</dbReference>
<dbReference type="Gene3D" id="3.40.250.10">
    <property type="entry name" value="Rhodanese-like domain"/>
    <property type="match status" value="1"/>
</dbReference>
<feature type="domain" description="Tyrosine specific protein phosphatases" evidence="7">
    <location>
        <begin position="450"/>
        <end position="517"/>
    </location>
</feature>